<dbReference type="EMBL" id="BAAANN010000014">
    <property type="protein sequence ID" value="GAA1964088.1"/>
    <property type="molecule type" value="Genomic_DNA"/>
</dbReference>
<protein>
    <submittedName>
        <fullName evidence="3">Uncharacterized protein</fullName>
    </submittedName>
</protein>
<evidence type="ECO:0000256" key="1">
    <source>
        <dbReference type="SAM" id="MobiDB-lite"/>
    </source>
</evidence>
<organism evidence="3 4">
    <name type="scientific">Amycolatopsis minnesotensis</name>
    <dbReference type="NCBI Taxonomy" id="337894"/>
    <lineage>
        <taxon>Bacteria</taxon>
        <taxon>Bacillati</taxon>
        <taxon>Actinomycetota</taxon>
        <taxon>Actinomycetes</taxon>
        <taxon>Pseudonocardiales</taxon>
        <taxon>Pseudonocardiaceae</taxon>
        <taxon>Amycolatopsis</taxon>
    </lineage>
</organism>
<evidence type="ECO:0000313" key="4">
    <source>
        <dbReference type="Proteomes" id="UP001501116"/>
    </source>
</evidence>
<gene>
    <name evidence="3" type="ORF">GCM10009754_39740</name>
</gene>
<evidence type="ECO:0000313" key="3">
    <source>
        <dbReference type="EMBL" id="GAA1964088.1"/>
    </source>
</evidence>
<keyword evidence="2" id="KW-0812">Transmembrane</keyword>
<name>A0ABN2R5X8_9PSEU</name>
<accession>A0ABN2R5X8</accession>
<keyword evidence="2" id="KW-1133">Transmembrane helix</keyword>
<dbReference type="Proteomes" id="UP001501116">
    <property type="component" value="Unassembled WGS sequence"/>
</dbReference>
<comment type="caution">
    <text evidence="3">The sequence shown here is derived from an EMBL/GenBank/DDBJ whole genome shotgun (WGS) entry which is preliminary data.</text>
</comment>
<reference evidence="3 4" key="1">
    <citation type="journal article" date="2019" name="Int. J. Syst. Evol. Microbiol.">
        <title>The Global Catalogue of Microorganisms (GCM) 10K type strain sequencing project: providing services to taxonomists for standard genome sequencing and annotation.</title>
        <authorList>
            <consortium name="The Broad Institute Genomics Platform"/>
            <consortium name="The Broad Institute Genome Sequencing Center for Infectious Disease"/>
            <person name="Wu L."/>
            <person name="Ma J."/>
        </authorList>
    </citation>
    <scope>NUCLEOTIDE SEQUENCE [LARGE SCALE GENOMIC DNA]</scope>
    <source>
        <strain evidence="3 4">JCM 14545</strain>
    </source>
</reference>
<proteinExistence type="predicted"/>
<dbReference type="InterPro" id="IPR045635">
    <property type="entry name" value="DUF6412"/>
</dbReference>
<dbReference type="Pfam" id="PF19950">
    <property type="entry name" value="DUF6412"/>
    <property type="match status" value="1"/>
</dbReference>
<dbReference type="RefSeq" id="WP_344420494.1">
    <property type="nucleotide sequence ID" value="NZ_BAAANN010000014.1"/>
</dbReference>
<sequence length="97" mass="10160">MLRLMLVLTLPVTLGALLLADPANPLAVAGVALLAAFTVTVAVAVLEGRLDPPDAPPRVRAMALRQRAARSRFLRLRDPDAAGRPRPRAPSAGHAAV</sequence>
<feature type="region of interest" description="Disordered" evidence="1">
    <location>
        <begin position="73"/>
        <end position="97"/>
    </location>
</feature>
<feature type="transmembrane region" description="Helical" evidence="2">
    <location>
        <begin position="30"/>
        <end position="50"/>
    </location>
</feature>
<keyword evidence="2" id="KW-0472">Membrane</keyword>
<keyword evidence="4" id="KW-1185">Reference proteome</keyword>
<evidence type="ECO:0000256" key="2">
    <source>
        <dbReference type="SAM" id="Phobius"/>
    </source>
</evidence>